<name>A0A5M3WUL5_9ACTN</name>
<proteinExistence type="predicted"/>
<evidence type="ECO:0000256" key="1">
    <source>
        <dbReference type="SAM" id="MobiDB-lite"/>
    </source>
</evidence>
<protein>
    <submittedName>
        <fullName evidence="2">Uncharacterized protein</fullName>
    </submittedName>
</protein>
<reference evidence="2 3" key="1">
    <citation type="submission" date="2019-10" db="EMBL/GenBank/DDBJ databases">
        <title>Whole genome shotgun sequence of Acrocarpospora macrocephala NBRC 16266.</title>
        <authorList>
            <person name="Ichikawa N."/>
            <person name="Kimura A."/>
            <person name="Kitahashi Y."/>
            <person name="Komaki H."/>
            <person name="Oguchi A."/>
        </authorList>
    </citation>
    <scope>NUCLEOTIDE SEQUENCE [LARGE SCALE GENOMIC DNA]</scope>
    <source>
        <strain evidence="2 3">NBRC 16266</strain>
    </source>
</reference>
<dbReference type="Proteomes" id="UP000331127">
    <property type="component" value="Unassembled WGS sequence"/>
</dbReference>
<organism evidence="2 3">
    <name type="scientific">Acrocarpospora macrocephala</name>
    <dbReference type="NCBI Taxonomy" id="150177"/>
    <lineage>
        <taxon>Bacteria</taxon>
        <taxon>Bacillati</taxon>
        <taxon>Actinomycetota</taxon>
        <taxon>Actinomycetes</taxon>
        <taxon>Streptosporangiales</taxon>
        <taxon>Streptosporangiaceae</taxon>
        <taxon>Acrocarpospora</taxon>
    </lineage>
</organism>
<evidence type="ECO:0000313" key="2">
    <source>
        <dbReference type="EMBL" id="GES10971.1"/>
    </source>
</evidence>
<dbReference type="EMBL" id="BLAE01000025">
    <property type="protein sequence ID" value="GES10971.1"/>
    <property type="molecule type" value="Genomic_DNA"/>
</dbReference>
<gene>
    <name evidence="2" type="ORF">Amac_045680</name>
</gene>
<keyword evidence="3" id="KW-1185">Reference proteome</keyword>
<dbReference type="AlphaFoldDB" id="A0A5M3WUL5"/>
<comment type="caution">
    <text evidence="2">The sequence shown here is derived from an EMBL/GenBank/DDBJ whole genome shotgun (WGS) entry which is preliminary data.</text>
</comment>
<feature type="region of interest" description="Disordered" evidence="1">
    <location>
        <begin position="1"/>
        <end position="25"/>
    </location>
</feature>
<accession>A0A5M3WUL5</accession>
<sequence length="130" mass="14568">MTGSSGAYRPMVPARRPGGRPGERPDYRVLVHRKFLDHWGRLVPMVGIKAAQQFWDHVSQTPGEPDPIAATCFLRGKAGKPRGDGWSRTIHYEISGAGRIDYQYNDTYKTFPDGDEHKVVAILTISYSSH</sequence>
<evidence type="ECO:0000313" key="3">
    <source>
        <dbReference type="Proteomes" id="UP000331127"/>
    </source>
</evidence>